<dbReference type="Proteomes" id="UP001301388">
    <property type="component" value="Unassembled WGS sequence"/>
</dbReference>
<sequence>MTIADLYKYTKVSSSFCVFKTRPSNAELQNGLAILQFGITGFKTNFGVCHTVTAAQKI</sequence>
<accession>A0ABU5TGZ8</accession>
<dbReference type="EMBL" id="JAYGIE010000024">
    <property type="protein sequence ID" value="MEA5477402.1"/>
    <property type="molecule type" value="Genomic_DNA"/>
</dbReference>
<evidence type="ECO:0000313" key="2">
    <source>
        <dbReference type="Proteomes" id="UP001301388"/>
    </source>
</evidence>
<name>A0ABU5TGZ8_9CYAN</name>
<keyword evidence="2" id="KW-1185">Reference proteome</keyword>
<comment type="caution">
    <text evidence="1">The sequence shown here is derived from an EMBL/GenBank/DDBJ whole genome shotgun (WGS) entry which is preliminary data.</text>
</comment>
<proteinExistence type="predicted"/>
<evidence type="ECO:0000313" key="1">
    <source>
        <dbReference type="EMBL" id="MEA5477402.1"/>
    </source>
</evidence>
<gene>
    <name evidence="1" type="ORF">VB774_07190</name>
</gene>
<dbReference type="RefSeq" id="WP_323260911.1">
    <property type="nucleotide sequence ID" value="NZ_JAYGIE010000024.1"/>
</dbReference>
<organism evidence="1 2">
    <name type="scientific">Pseudanabaena galeata UHCC 0370</name>
    <dbReference type="NCBI Taxonomy" id="3110310"/>
    <lineage>
        <taxon>Bacteria</taxon>
        <taxon>Bacillati</taxon>
        <taxon>Cyanobacteriota</taxon>
        <taxon>Cyanophyceae</taxon>
        <taxon>Pseudanabaenales</taxon>
        <taxon>Pseudanabaenaceae</taxon>
        <taxon>Pseudanabaena</taxon>
    </lineage>
</organism>
<protein>
    <submittedName>
        <fullName evidence="1">Uncharacterized protein</fullName>
    </submittedName>
</protein>
<reference evidence="1 2" key="1">
    <citation type="submission" date="2023-12" db="EMBL/GenBank/DDBJ databases">
        <title>Baltic Sea Cyanobacteria.</title>
        <authorList>
            <person name="Delbaje E."/>
            <person name="Fewer D.P."/>
            <person name="Shishido T.K."/>
        </authorList>
    </citation>
    <scope>NUCLEOTIDE SEQUENCE [LARGE SCALE GENOMIC DNA]</scope>
    <source>
        <strain evidence="1 2">UHCC 0370</strain>
    </source>
</reference>